<evidence type="ECO:0008006" key="3">
    <source>
        <dbReference type="Google" id="ProtNLM"/>
    </source>
</evidence>
<dbReference type="EMBL" id="BAABJP010000004">
    <property type="protein sequence ID" value="GAA5148254.1"/>
    <property type="molecule type" value="Genomic_DNA"/>
</dbReference>
<proteinExistence type="predicted"/>
<evidence type="ECO:0000313" key="1">
    <source>
        <dbReference type="EMBL" id="GAA5148254.1"/>
    </source>
</evidence>
<reference evidence="2" key="1">
    <citation type="journal article" date="2019" name="Int. J. Syst. Evol. Microbiol.">
        <title>The Global Catalogue of Microorganisms (GCM) 10K type strain sequencing project: providing services to taxonomists for standard genome sequencing and annotation.</title>
        <authorList>
            <consortium name="The Broad Institute Genomics Platform"/>
            <consortium name="The Broad Institute Genome Sequencing Center for Infectious Disease"/>
            <person name="Wu L."/>
            <person name="Ma J."/>
        </authorList>
    </citation>
    <scope>NUCLEOTIDE SEQUENCE [LARGE SCALE GENOMIC DNA]</scope>
    <source>
        <strain evidence="2">JCM 18303</strain>
    </source>
</reference>
<dbReference type="Gene3D" id="2.40.30.170">
    <property type="match status" value="1"/>
</dbReference>
<evidence type="ECO:0000313" key="2">
    <source>
        <dbReference type="Proteomes" id="UP001428817"/>
    </source>
</evidence>
<accession>A0ABP9PPN9</accession>
<gene>
    <name evidence="1" type="ORF">GCM10023321_10250</name>
</gene>
<protein>
    <recommendedName>
        <fullName evidence="3">HlyD family secretion protein</fullName>
    </recommendedName>
</protein>
<name>A0ABP9PPN9_9PSEU</name>
<dbReference type="Proteomes" id="UP001428817">
    <property type="component" value="Unassembled WGS sequence"/>
</dbReference>
<keyword evidence="2" id="KW-1185">Reference proteome</keyword>
<sequence length="74" mass="8039">MEISVDAYPHAHALGVVTEIQRATAGRFTIFPSPDSDPTNPQKVDQYVPVKISILNPDGAQLLPGMNVVANIRR</sequence>
<organism evidence="1 2">
    <name type="scientific">Pseudonocardia eucalypti</name>
    <dbReference type="NCBI Taxonomy" id="648755"/>
    <lineage>
        <taxon>Bacteria</taxon>
        <taxon>Bacillati</taxon>
        <taxon>Actinomycetota</taxon>
        <taxon>Actinomycetes</taxon>
        <taxon>Pseudonocardiales</taxon>
        <taxon>Pseudonocardiaceae</taxon>
        <taxon>Pseudonocardia</taxon>
    </lineage>
</organism>
<comment type="caution">
    <text evidence="1">The sequence shown here is derived from an EMBL/GenBank/DDBJ whole genome shotgun (WGS) entry which is preliminary data.</text>
</comment>